<evidence type="ECO:0000313" key="2">
    <source>
        <dbReference type="EMBL" id="AII07922.1"/>
    </source>
</evidence>
<feature type="region of interest" description="Disordered" evidence="1">
    <location>
        <begin position="1"/>
        <end position="61"/>
    </location>
</feature>
<protein>
    <submittedName>
        <fullName evidence="2">Uncharacterized protein</fullName>
    </submittedName>
</protein>
<gene>
    <name evidence="2" type="ORF">EP51_26095</name>
</gene>
<name>A0A076ERU5_RHOOP</name>
<reference evidence="2 3" key="1">
    <citation type="submission" date="2014-07" db="EMBL/GenBank/DDBJ databases">
        <title>Genome Sequence of Rhodococcus opacus Strain R7, a Biodegrader of Mono- and Polycyclic Aromatic Hydrocarbons.</title>
        <authorList>
            <person name="Di Gennaro P."/>
            <person name="Zampolli J."/>
            <person name="Presti I."/>
            <person name="Cappelletti M."/>
            <person name="D'Ursi P."/>
            <person name="Orro A."/>
            <person name="Mezzelani A."/>
            <person name="Milanesi L."/>
        </authorList>
    </citation>
    <scope>NUCLEOTIDE SEQUENCE [LARGE SCALE GENOMIC DNA]</scope>
    <source>
        <strain evidence="2 3">R7</strain>
    </source>
</reference>
<sequence>MNAVSATGATSNHWKRTTGSTPARKDGDDGRPVGPEDEKCKGRNVVERHFGNDSGADVFTT</sequence>
<feature type="compositionally biased region" description="Polar residues" evidence="1">
    <location>
        <begin position="1"/>
        <end position="21"/>
    </location>
</feature>
<feature type="compositionally biased region" description="Basic and acidic residues" evidence="1">
    <location>
        <begin position="23"/>
        <end position="51"/>
    </location>
</feature>
<proteinExistence type="predicted"/>
<accession>A0A076ERU5</accession>
<evidence type="ECO:0000313" key="3">
    <source>
        <dbReference type="Proteomes" id="UP000028488"/>
    </source>
</evidence>
<dbReference type="EMBL" id="CP008947">
    <property type="protein sequence ID" value="AII07922.1"/>
    <property type="molecule type" value="Genomic_DNA"/>
</dbReference>
<dbReference type="AlphaFoldDB" id="A0A076ERU5"/>
<organism evidence="2 3">
    <name type="scientific">Rhodococcus opacus</name>
    <name type="common">Nocardia opaca</name>
    <dbReference type="NCBI Taxonomy" id="37919"/>
    <lineage>
        <taxon>Bacteria</taxon>
        <taxon>Bacillati</taxon>
        <taxon>Actinomycetota</taxon>
        <taxon>Actinomycetes</taxon>
        <taxon>Mycobacteriales</taxon>
        <taxon>Nocardiaceae</taxon>
        <taxon>Rhodococcus</taxon>
    </lineage>
</organism>
<evidence type="ECO:0000256" key="1">
    <source>
        <dbReference type="SAM" id="MobiDB-lite"/>
    </source>
</evidence>
<dbReference type="Proteomes" id="UP000028488">
    <property type="component" value="Chromosome"/>
</dbReference>